<evidence type="ECO:0000313" key="6">
    <source>
        <dbReference type="Proteomes" id="UP001469365"/>
    </source>
</evidence>
<dbReference type="PANTHER" id="PTHR39160">
    <property type="entry name" value="CELL WALL-BINDING PROTEIN YOCH"/>
    <property type="match status" value="1"/>
</dbReference>
<dbReference type="CDD" id="cd14667">
    <property type="entry name" value="3D_containing_proteins"/>
    <property type="match status" value="1"/>
</dbReference>
<proteinExistence type="predicted"/>
<dbReference type="InterPro" id="IPR051933">
    <property type="entry name" value="Resuscitation_pf_RpfB"/>
</dbReference>
<evidence type="ECO:0000256" key="1">
    <source>
        <dbReference type="ARBA" id="ARBA00022729"/>
    </source>
</evidence>
<dbReference type="Pfam" id="PF07833">
    <property type="entry name" value="Cu_amine_oxidN1"/>
    <property type="match status" value="1"/>
</dbReference>
<reference evidence="5 6" key="1">
    <citation type="submission" date="2024-04" db="EMBL/GenBank/DDBJ databases">
        <title>draft genome sequnece of Paenibacillus filicis.</title>
        <authorList>
            <person name="Kim D.-U."/>
        </authorList>
    </citation>
    <scope>NUCLEOTIDE SEQUENCE [LARGE SCALE GENOMIC DNA]</scope>
    <source>
        <strain evidence="5 6">KACC14197</strain>
    </source>
</reference>
<dbReference type="RefSeq" id="WP_341418095.1">
    <property type="nucleotide sequence ID" value="NZ_JBBPCC010000017.1"/>
</dbReference>
<dbReference type="InterPro" id="IPR059180">
    <property type="entry name" value="3D_YorM"/>
</dbReference>
<dbReference type="Gene3D" id="3.30.457.10">
    <property type="entry name" value="Copper amine oxidase-like, N-terminal domain"/>
    <property type="match status" value="1"/>
</dbReference>
<gene>
    <name evidence="5" type="ORF">WMW72_23930</name>
</gene>
<evidence type="ECO:0000259" key="3">
    <source>
        <dbReference type="Pfam" id="PF06725"/>
    </source>
</evidence>
<feature type="domain" description="Copper amine oxidase-like N-terminal" evidence="4">
    <location>
        <begin position="40"/>
        <end position="148"/>
    </location>
</feature>
<keyword evidence="1 2" id="KW-0732">Signal</keyword>
<dbReference type="EMBL" id="JBBPCC010000017">
    <property type="protein sequence ID" value="MEK8130960.1"/>
    <property type="molecule type" value="Genomic_DNA"/>
</dbReference>
<dbReference type="PANTHER" id="PTHR39160:SF4">
    <property type="entry name" value="RESUSCITATION-PROMOTING FACTOR RPFB"/>
    <property type="match status" value="1"/>
</dbReference>
<comment type="caution">
    <text evidence="5">The sequence shown here is derived from an EMBL/GenBank/DDBJ whole genome shotgun (WGS) entry which is preliminary data.</text>
</comment>
<dbReference type="Proteomes" id="UP001469365">
    <property type="component" value="Unassembled WGS sequence"/>
</dbReference>
<protein>
    <submittedName>
        <fullName evidence="5">Stalk domain-containing protein</fullName>
    </submittedName>
</protein>
<feature type="signal peptide" evidence="2">
    <location>
        <begin position="1"/>
        <end position="28"/>
    </location>
</feature>
<organism evidence="5 6">
    <name type="scientific">Paenibacillus filicis</name>
    <dbReference type="NCBI Taxonomy" id="669464"/>
    <lineage>
        <taxon>Bacteria</taxon>
        <taxon>Bacillati</taxon>
        <taxon>Bacillota</taxon>
        <taxon>Bacilli</taxon>
        <taxon>Bacillales</taxon>
        <taxon>Paenibacillaceae</taxon>
        <taxon>Paenibacillus</taxon>
    </lineage>
</organism>
<feature type="domain" description="3D" evidence="3">
    <location>
        <begin position="206"/>
        <end position="275"/>
    </location>
</feature>
<evidence type="ECO:0000259" key="4">
    <source>
        <dbReference type="Pfam" id="PF07833"/>
    </source>
</evidence>
<sequence>MNKIFKCILLAGLFLLPAGMTASKPANAQFFHQETDIKVQVNDQLMQFGDIQPIVDATSKLQVPARVMADKLGYDLQWQKVGNQIAITIGNSEQKLTLTTGETEAKVNEQPASLDAPARIVDGRVYVPFRLIADTFGSKTQWDSANRIAIMSTDGQYHAPAWYRPQAIAKSYSKVIEARASAYSASPAENGGYTLDYMGNQLQLGTIAVDPSVIPLGSRVYVEGYTHDGLPAGGMYAVASDTGGAIKGNKIDIFLPQSREQVKSFGIQQVKVYILGS</sequence>
<evidence type="ECO:0000256" key="2">
    <source>
        <dbReference type="SAM" id="SignalP"/>
    </source>
</evidence>
<dbReference type="InterPro" id="IPR012854">
    <property type="entry name" value="Cu_amine_oxidase-like_N"/>
</dbReference>
<accession>A0ABU9DQ33</accession>
<dbReference type="SUPFAM" id="SSF55383">
    <property type="entry name" value="Copper amine oxidase, domain N"/>
    <property type="match status" value="1"/>
</dbReference>
<dbReference type="InterPro" id="IPR036582">
    <property type="entry name" value="Mao_N_sf"/>
</dbReference>
<dbReference type="InterPro" id="IPR036908">
    <property type="entry name" value="RlpA-like_sf"/>
</dbReference>
<name>A0ABU9DQ33_9BACL</name>
<feature type="chain" id="PRO_5045294414" evidence="2">
    <location>
        <begin position="29"/>
        <end position="277"/>
    </location>
</feature>
<dbReference type="Pfam" id="PF06725">
    <property type="entry name" value="3D"/>
    <property type="match status" value="1"/>
</dbReference>
<evidence type="ECO:0000313" key="5">
    <source>
        <dbReference type="EMBL" id="MEK8130960.1"/>
    </source>
</evidence>
<dbReference type="Gene3D" id="2.40.40.10">
    <property type="entry name" value="RlpA-like domain"/>
    <property type="match status" value="1"/>
</dbReference>
<keyword evidence="6" id="KW-1185">Reference proteome</keyword>
<dbReference type="SUPFAM" id="SSF50685">
    <property type="entry name" value="Barwin-like endoglucanases"/>
    <property type="match status" value="1"/>
</dbReference>
<dbReference type="InterPro" id="IPR010611">
    <property type="entry name" value="3D_dom"/>
</dbReference>